<dbReference type="PROSITE" id="PS50075">
    <property type="entry name" value="CARRIER"/>
    <property type="match status" value="1"/>
</dbReference>
<dbReference type="RefSeq" id="WP_244238700.1">
    <property type="nucleotide sequence ID" value="NZ_RAVZ01000748.1"/>
</dbReference>
<feature type="non-terminal residue" evidence="2">
    <location>
        <position position="255"/>
    </location>
</feature>
<evidence type="ECO:0000259" key="1">
    <source>
        <dbReference type="PROSITE" id="PS50075"/>
    </source>
</evidence>
<dbReference type="InterPro" id="IPR036736">
    <property type="entry name" value="ACP-like_sf"/>
</dbReference>
<dbReference type="Gene3D" id="3.30.559.30">
    <property type="entry name" value="Nonribosomal peptide synthetase, condensation domain"/>
    <property type="match status" value="1"/>
</dbReference>
<name>A0A3A8H3U5_9BACT</name>
<sequence>QLISRLRTTFQVELPLRGLFTASTVARVTELVEEQLLVRSDGPRVPSLRRVSRDGALPLSFSQQRLWVLDQLQPGATPYVLLGAVRLEGTLDAEALRRALELLVERHEALRTTFALKGAEPVQLIQPTPAWTLPVTDLGALPPEDHEAAVHRLALEEAGRPFDLSTGPLLRSRLMRFADAAHVLLLSMHHIVSDGWSVGVMVREVAAAYAAFSTGKPHGLPSLPVQYADFASWQRGWLQGDVLAKQVAWWKDQLA</sequence>
<accession>A0A3A8H3U5</accession>
<gene>
    <name evidence="2" type="ORF">D7V88_41955</name>
</gene>
<evidence type="ECO:0000313" key="3">
    <source>
        <dbReference type="Proteomes" id="UP000268094"/>
    </source>
</evidence>
<dbReference type="Gene3D" id="3.30.559.10">
    <property type="entry name" value="Chloramphenicol acetyltransferase-like domain"/>
    <property type="match status" value="1"/>
</dbReference>
<dbReference type="GO" id="GO:0003824">
    <property type="term" value="F:catalytic activity"/>
    <property type="evidence" value="ECO:0007669"/>
    <property type="project" value="InterPro"/>
</dbReference>
<protein>
    <submittedName>
        <fullName evidence="2">Non-ribosomal peptide synthetase</fullName>
    </submittedName>
</protein>
<feature type="domain" description="Carrier" evidence="1">
    <location>
        <begin position="1"/>
        <end position="36"/>
    </location>
</feature>
<dbReference type="InterPro" id="IPR023213">
    <property type="entry name" value="CAT-like_dom_sf"/>
</dbReference>
<dbReference type="SUPFAM" id="SSF52777">
    <property type="entry name" value="CoA-dependent acyltransferases"/>
    <property type="match status" value="1"/>
</dbReference>
<dbReference type="EMBL" id="RAVZ01000748">
    <property type="protein sequence ID" value="RKG64896.1"/>
    <property type="molecule type" value="Genomic_DNA"/>
</dbReference>
<dbReference type="PANTHER" id="PTHR45398:SF1">
    <property type="entry name" value="ENZYME, PUTATIVE (JCVI)-RELATED"/>
    <property type="match status" value="1"/>
</dbReference>
<dbReference type="Proteomes" id="UP000268094">
    <property type="component" value="Unassembled WGS sequence"/>
</dbReference>
<proteinExistence type="predicted"/>
<comment type="caution">
    <text evidence="2">The sequence shown here is derived from an EMBL/GenBank/DDBJ whole genome shotgun (WGS) entry which is preliminary data.</text>
</comment>
<dbReference type="AlphaFoldDB" id="A0A3A8H3U5"/>
<dbReference type="InterPro" id="IPR001242">
    <property type="entry name" value="Condensation_dom"/>
</dbReference>
<dbReference type="SUPFAM" id="SSF47336">
    <property type="entry name" value="ACP-like"/>
    <property type="match status" value="1"/>
</dbReference>
<dbReference type="CDD" id="cd19531">
    <property type="entry name" value="LCL_NRPS-like"/>
    <property type="match status" value="1"/>
</dbReference>
<dbReference type="Pfam" id="PF00668">
    <property type="entry name" value="Condensation"/>
    <property type="match status" value="1"/>
</dbReference>
<dbReference type="PANTHER" id="PTHR45398">
    <property type="match status" value="1"/>
</dbReference>
<keyword evidence="3" id="KW-1185">Reference proteome</keyword>
<evidence type="ECO:0000313" key="2">
    <source>
        <dbReference type="EMBL" id="RKG64896.1"/>
    </source>
</evidence>
<feature type="non-terminal residue" evidence="2">
    <location>
        <position position="1"/>
    </location>
</feature>
<dbReference type="InterPro" id="IPR009081">
    <property type="entry name" value="PP-bd_ACP"/>
</dbReference>
<dbReference type="FunFam" id="3.30.559.10:FF:000012">
    <property type="entry name" value="Non-ribosomal peptide synthetase"/>
    <property type="match status" value="1"/>
</dbReference>
<reference evidence="3" key="1">
    <citation type="submission" date="2018-09" db="EMBL/GenBank/DDBJ databases">
        <authorList>
            <person name="Livingstone P.G."/>
            <person name="Whitworth D.E."/>
        </authorList>
    </citation>
    <scope>NUCLEOTIDE SEQUENCE [LARGE SCALE GENOMIC DNA]</scope>
    <source>
        <strain evidence="3">CA054A</strain>
    </source>
</reference>
<organism evidence="2 3">
    <name type="scientific">Corallococcus terminator</name>
    <dbReference type="NCBI Taxonomy" id="2316733"/>
    <lineage>
        <taxon>Bacteria</taxon>
        <taxon>Pseudomonadati</taxon>
        <taxon>Myxococcota</taxon>
        <taxon>Myxococcia</taxon>
        <taxon>Myxococcales</taxon>
        <taxon>Cystobacterineae</taxon>
        <taxon>Myxococcaceae</taxon>
        <taxon>Corallococcus</taxon>
    </lineage>
</organism>